<organism evidence="1 2">
    <name type="scientific">Tanacetum coccineum</name>
    <dbReference type="NCBI Taxonomy" id="301880"/>
    <lineage>
        <taxon>Eukaryota</taxon>
        <taxon>Viridiplantae</taxon>
        <taxon>Streptophyta</taxon>
        <taxon>Embryophyta</taxon>
        <taxon>Tracheophyta</taxon>
        <taxon>Spermatophyta</taxon>
        <taxon>Magnoliopsida</taxon>
        <taxon>eudicotyledons</taxon>
        <taxon>Gunneridae</taxon>
        <taxon>Pentapetalae</taxon>
        <taxon>asterids</taxon>
        <taxon>campanulids</taxon>
        <taxon>Asterales</taxon>
        <taxon>Asteraceae</taxon>
        <taxon>Asteroideae</taxon>
        <taxon>Anthemideae</taxon>
        <taxon>Anthemidinae</taxon>
        <taxon>Tanacetum</taxon>
    </lineage>
</organism>
<reference evidence="1" key="1">
    <citation type="journal article" date="2022" name="Int. J. Mol. Sci.">
        <title>Draft Genome of Tanacetum Coccineum: Genomic Comparison of Closely Related Tanacetum-Family Plants.</title>
        <authorList>
            <person name="Yamashiro T."/>
            <person name="Shiraishi A."/>
            <person name="Nakayama K."/>
            <person name="Satake H."/>
        </authorList>
    </citation>
    <scope>NUCLEOTIDE SEQUENCE</scope>
</reference>
<accession>A0ABQ4Y4N8</accession>
<dbReference type="EMBL" id="BQNB010010043">
    <property type="protein sequence ID" value="GJS71928.1"/>
    <property type="molecule type" value="Genomic_DNA"/>
</dbReference>
<evidence type="ECO:0000313" key="2">
    <source>
        <dbReference type="Proteomes" id="UP001151760"/>
    </source>
</evidence>
<keyword evidence="2" id="KW-1185">Reference proteome</keyword>
<proteinExistence type="predicted"/>
<gene>
    <name evidence="1" type="ORF">Tco_0704769</name>
</gene>
<sequence>MVESLFNKFKEDKVRMLSVEDHRGMLQVQREIHQVKQRLSSAIIIKAEDVYDSDCDDISSAKAVLMANLLSCDSDVLYEVSYSDISQNDMMNQGVQEL</sequence>
<dbReference type="Proteomes" id="UP001151760">
    <property type="component" value="Unassembled WGS sequence"/>
</dbReference>
<comment type="caution">
    <text evidence="1">The sequence shown here is derived from an EMBL/GenBank/DDBJ whole genome shotgun (WGS) entry which is preliminary data.</text>
</comment>
<reference evidence="1" key="2">
    <citation type="submission" date="2022-01" db="EMBL/GenBank/DDBJ databases">
        <authorList>
            <person name="Yamashiro T."/>
            <person name="Shiraishi A."/>
            <person name="Satake H."/>
            <person name="Nakayama K."/>
        </authorList>
    </citation>
    <scope>NUCLEOTIDE SEQUENCE</scope>
</reference>
<protein>
    <submittedName>
        <fullName evidence="1">Uncharacterized protein</fullName>
    </submittedName>
</protein>
<name>A0ABQ4Y4N8_9ASTR</name>
<evidence type="ECO:0000313" key="1">
    <source>
        <dbReference type="EMBL" id="GJS71928.1"/>
    </source>
</evidence>